<evidence type="ECO:0000313" key="2">
    <source>
        <dbReference type="Proteomes" id="UP001487740"/>
    </source>
</evidence>
<gene>
    <name evidence="1" type="ORF">O3P69_007321</name>
</gene>
<dbReference type="Proteomes" id="UP001487740">
    <property type="component" value="Unassembled WGS sequence"/>
</dbReference>
<proteinExistence type="predicted"/>
<evidence type="ECO:0000313" key="1">
    <source>
        <dbReference type="EMBL" id="KAK8406663.1"/>
    </source>
</evidence>
<protein>
    <submittedName>
        <fullName evidence="1">Uncharacterized protein</fullName>
    </submittedName>
</protein>
<comment type="caution">
    <text evidence="1">The sequence shown here is derived from an EMBL/GenBank/DDBJ whole genome shotgun (WGS) entry which is preliminary data.</text>
</comment>
<dbReference type="EMBL" id="JARAKH010000002">
    <property type="protein sequence ID" value="KAK8406663.1"/>
    <property type="molecule type" value="Genomic_DNA"/>
</dbReference>
<dbReference type="AlphaFoldDB" id="A0AAW0V2U3"/>
<name>A0AAW0V2U3_SCYPA</name>
<accession>A0AAW0V2U3</accession>
<sequence length="208" mass="22326">MLESFAAYVAVPVQPAGERDEMQGCVVRKGWCGAVLAGGLVVWVQVWPDYRRVGPEGGSGRGVWRHWGCVVGNARHRPFEWQEIVNLKTSVPRTNLCGDLLVQGRRLLPGRRERVAGAWGEGGKCPWRGCGSPFTATTTTTTTQHSTLRPVVTSRAPAMEAGSVDMFTYIQLIPSPSAPTTLCPSPPAPPAPPPYTTLLTVVVSGPPV</sequence>
<keyword evidence="2" id="KW-1185">Reference proteome</keyword>
<reference evidence="1 2" key="1">
    <citation type="submission" date="2023-03" db="EMBL/GenBank/DDBJ databases">
        <title>High-quality genome of Scylla paramamosain provides insights in environmental adaptation.</title>
        <authorList>
            <person name="Zhang L."/>
        </authorList>
    </citation>
    <scope>NUCLEOTIDE SEQUENCE [LARGE SCALE GENOMIC DNA]</scope>
    <source>
        <strain evidence="1">LZ_2023a</strain>
        <tissue evidence="1">Muscle</tissue>
    </source>
</reference>
<organism evidence="1 2">
    <name type="scientific">Scylla paramamosain</name>
    <name type="common">Mud crab</name>
    <dbReference type="NCBI Taxonomy" id="85552"/>
    <lineage>
        <taxon>Eukaryota</taxon>
        <taxon>Metazoa</taxon>
        <taxon>Ecdysozoa</taxon>
        <taxon>Arthropoda</taxon>
        <taxon>Crustacea</taxon>
        <taxon>Multicrustacea</taxon>
        <taxon>Malacostraca</taxon>
        <taxon>Eumalacostraca</taxon>
        <taxon>Eucarida</taxon>
        <taxon>Decapoda</taxon>
        <taxon>Pleocyemata</taxon>
        <taxon>Brachyura</taxon>
        <taxon>Eubrachyura</taxon>
        <taxon>Portunoidea</taxon>
        <taxon>Portunidae</taxon>
        <taxon>Portuninae</taxon>
        <taxon>Scylla</taxon>
    </lineage>
</organism>